<protein>
    <submittedName>
        <fullName evidence="1">Uncharacterized protein</fullName>
    </submittedName>
</protein>
<evidence type="ECO:0000313" key="2">
    <source>
        <dbReference type="Proteomes" id="UP000027058"/>
    </source>
</evidence>
<comment type="caution">
    <text evidence="1">The sequence shown here is derived from an EMBL/GenBank/DDBJ whole genome shotgun (WGS) entry which is preliminary data.</text>
</comment>
<name>A0AB73C376_9FUSO</name>
<dbReference type="AlphaFoldDB" id="A0AB73C376"/>
<sequence>MSCIHFSIEKRYQIEILQKEKYSTRNIAPFKECTILPSLAKSNIFLKSILRMGDNKMLAKKWLAKAVLPAS</sequence>
<proteinExistence type="predicted"/>
<accession>A0AB73C376</accession>
<evidence type="ECO:0000313" key="1">
    <source>
        <dbReference type="EMBL" id="KDE72153.1"/>
    </source>
</evidence>
<dbReference type="Proteomes" id="UP000027058">
    <property type="component" value="Unassembled WGS sequence"/>
</dbReference>
<organism evidence="1 2">
    <name type="scientific">Fusobacterium necrophorum DJ-2</name>
    <dbReference type="NCBI Taxonomy" id="1441737"/>
    <lineage>
        <taxon>Bacteria</taxon>
        <taxon>Fusobacteriati</taxon>
        <taxon>Fusobacteriota</taxon>
        <taxon>Fusobacteriia</taxon>
        <taxon>Fusobacteriales</taxon>
        <taxon>Fusobacteriaceae</taxon>
        <taxon>Fusobacterium</taxon>
    </lineage>
</organism>
<reference evidence="1 2" key="1">
    <citation type="submission" date="2014-01" db="EMBL/GenBank/DDBJ databases">
        <title>Comparative genomics of Fusobacterium necrophorum wild isolates.</title>
        <authorList>
            <person name="Kittichotirat W."/>
            <person name="Bumgarner R.E."/>
            <person name="Lawrence P."/>
        </authorList>
    </citation>
    <scope>NUCLEOTIDE SEQUENCE [LARGE SCALE GENOMIC DNA]</scope>
    <source>
        <strain evidence="1 2">DJ-2</strain>
    </source>
</reference>
<dbReference type="EMBL" id="JAAH01000064">
    <property type="protein sequence ID" value="KDE72153.1"/>
    <property type="molecule type" value="Genomic_DNA"/>
</dbReference>
<gene>
    <name evidence="1" type="ORF">FUSO8_06085</name>
</gene>